<evidence type="ECO:0000313" key="1">
    <source>
        <dbReference type="EMBL" id="SNR98713.1"/>
    </source>
</evidence>
<dbReference type="EMBL" id="FZNS01000015">
    <property type="protein sequence ID" value="SNR98713.1"/>
    <property type="molecule type" value="Genomic_DNA"/>
</dbReference>
<proteinExistence type="predicted"/>
<dbReference type="AlphaFoldDB" id="A0A239AUR7"/>
<reference evidence="2" key="1">
    <citation type="submission" date="2017-06" db="EMBL/GenBank/DDBJ databases">
        <authorList>
            <person name="Varghese N."/>
            <person name="Submissions S."/>
        </authorList>
    </citation>
    <scope>NUCLEOTIDE SEQUENCE [LARGE SCALE GENOMIC DNA]</scope>
    <source>
        <strain evidence="2">DSM 28041</strain>
    </source>
</reference>
<dbReference type="Proteomes" id="UP000198310">
    <property type="component" value="Unassembled WGS sequence"/>
</dbReference>
<organism evidence="1 2">
    <name type="scientific">Hymenobacter mucosus</name>
    <dbReference type="NCBI Taxonomy" id="1411120"/>
    <lineage>
        <taxon>Bacteria</taxon>
        <taxon>Pseudomonadati</taxon>
        <taxon>Bacteroidota</taxon>
        <taxon>Cytophagia</taxon>
        <taxon>Cytophagales</taxon>
        <taxon>Hymenobacteraceae</taxon>
        <taxon>Hymenobacter</taxon>
    </lineage>
</organism>
<keyword evidence="2" id="KW-1185">Reference proteome</keyword>
<name>A0A239AUR7_9BACT</name>
<accession>A0A239AUR7</accession>
<evidence type="ECO:0000313" key="2">
    <source>
        <dbReference type="Proteomes" id="UP000198310"/>
    </source>
</evidence>
<gene>
    <name evidence="1" type="ORF">SAMN06269173_11525</name>
</gene>
<protein>
    <submittedName>
        <fullName evidence="1">Uncharacterized protein</fullName>
    </submittedName>
</protein>
<sequence>MLSCLYHPNPAFMNQPSQSYPNATGFPAQETYLAIEQKPRDKAEKIRLVKLRQYVQSHAHQADLRSLAPSVRELMGPGYQIGCGSSHIWILPLADSASLPAPERLAIVADRLMTAFRDWNEARITIRMQ</sequence>